<dbReference type="InterPro" id="IPR035994">
    <property type="entry name" value="Nucleoside_phosphorylase_sf"/>
</dbReference>
<dbReference type="InterPro" id="IPR027417">
    <property type="entry name" value="P-loop_NTPase"/>
</dbReference>
<dbReference type="InterPro" id="IPR000845">
    <property type="entry name" value="Nucleoside_phosphorylase_d"/>
</dbReference>
<dbReference type="Pfam" id="PF01048">
    <property type="entry name" value="PNP_UDP_1"/>
    <property type="match status" value="1"/>
</dbReference>
<proteinExistence type="predicted"/>
<dbReference type="Pfam" id="PF13181">
    <property type="entry name" value="TPR_8"/>
    <property type="match status" value="1"/>
</dbReference>
<dbReference type="Pfam" id="PF13374">
    <property type="entry name" value="TPR_10"/>
    <property type="match status" value="1"/>
</dbReference>
<reference evidence="3" key="1">
    <citation type="submission" date="2023-06" db="EMBL/GenBank/DDBJ databases">
        <title>Genome-scale phylogeny and comparative genomics of the fungal order Sordariales.</title>
        <authorList>
            <consortium name="Lawrence Berkeley National Laboratory"/>
            <person name="Hensen N."/>
            <person name="Bonometti L."/>
            <person name="Westerberg I."/>
            <person name="Brannstrom I.O."/>
            <person name="Guillou S."/>
            <person name="Cros-Aarteil S."/>
            <person name="Calhoun S."/>
            <person name="Haridas S."/>
            <person name="Kuo A."/>
            <person name="Mondo S."/>
            <person name="Pangilinan J."/>
            <person name="Riley R."/>
            <person name="LaButti K."/>
            <person name="Andreopoulos B."/>
            <person name="Lipzen A."/>
            <person name="Chen C."/>
            <person name="Yanf M."/>
            <person name="Daum C."/>
            <person name="Ng V."/>
            <person name="Clum A."/>
            <person name="Steindorff A."/>
            <person name="Ohm R."/>
            <person name="Martin F."/>
            <person name="Silar P."/>
            <person name="Natvig D."/>
            <person name="Lalanne C."/>
            <person name="Gautier V."/>
            <person name="Ament-velasquez S.L."/>
            <person name="Kruys A."/>
            <person name="Hutchinson M.I."/>
            <person name="Powell A.J."/>
            <person name="Barry K."/>
            <person name="Miller A.N."/>
            <person name="Grigoriev I.V."/>
            <person name="Debuchy R."/>
            <person name="Gladieux P."/>
            <person name="Thoren M.H."/>
            <person name="Johannesson H."/>
        </authorList>
    </citation>
    <scope>NUCLEOTIDE SEQUENCE</scope>
    <source>
        <strain evidence="3">SMH3391-2</strain>
    </source>
</reference>
<feature type="domain" description="Nucleoside phosphorylase" evidence="2">
    <location>
        <begin position="16"/>
        <end position="309"/>
    </location>
</feature>
<dbReference type="InterPro" id="IPR053137">
    <property type="entry name" value="NLR-like"/>
</dbReference>
<dbReference type="SMART" id="SM00028">
    <property type="entry name" value="TPR"/>
    <property type="match status" value="6"/>
</dbReference>
<keyword evidence="4" id="KW-1185">Reference proteome</keyword>
<dbReference type="InterPro" id="IPR011990">
    <property type="entry name" value="TPR-like_helical_dom_sf"/>
</dbReference>
<feature type="region of interest" description="Disordered" evidence="1">
    <location>
        <begin position="1220"/>
        <end position="1259"/>
    </location>
</feature>
<dbReference type="Pfam" id="PF13424">
    <property type="entry name" value="TPR_12"/>
    <property type="match status" value="3"/>
</dbReference>
<evidence type="ECO:0000313" key="3">
    <source>
        <dbReference type="EMBL" id="KAK0610673.1"/>
    </source>
</evidence>
<accession>A0AA39TWY9</accession>
<protein>
    <recommendedName>
        <fullName evidence="2">Nucleoside phosphorylase domain-containing protein</fullName>
    </recommendedName>
</protein>
<dbReference type="Gene3D" id="3.40.50.1580">
    <property type="entry name" value="Nucleoside phosphorylase domain"/>
    <property type="match status" value="1"/>
</dbReference>
<dbReference type="SUPFAM" id="SSF48452">
    <property type="entry name" value="TPR-like"/>
    <property type="match status" value="2"/>
</dbReference>
<dbReference type="Proteomes" id="UP001174934">
    <property type="component" value="Unassembled WGS sequence"/>
</dbReference>
<dbReference type="GO" id="GO:0003824">
    <property type="term" value="F:catalytic activity"/>
    <property type="evidence" value="ECO:0007669"/>
    <property type="project" value="InterPro"/>
</dbReference>
<dbReference type="PANTHER" id="PTHR46082">
    <property type="entry name" value="ATP/GTP-BINDING PROTEIN-RELATED"/>
    <property type="match status" value="1"/>
</dbReference>
<organism evidence="3 4">
    <name type="scientific">Bombardia bombarda</name>
    <dbReference type="NCBI Taxonomy" id="252184"/>
    <lineage>
        <taxon>Eukaryota</taxon>
        <taxon>Fungi</taxon>
        <taxon>Dikarya</taxon>
        <taxon>Ascomycota</taxon>
        <taxon>Pezizomycotina</taxon>
        <taxon>Sordariomycetes</taxon>
        <taxon>Sordariomycetidae</taxon>
        <taxon>Sordariales</taxon>
        <taxon>Lasiosphaeriaceae</taxon>
        <taxon>Bombardia</taxon>
    </lineage>
</organism>
<gene>
    <name evidence="3" type="ORF">B0T17DRAFT_512158</name>
</gene>
<feature type="compositionally biased region" description="Polar residues" evidence="1">
    <location>
        <begin position="1232"/>
        <end position="1251"/>
    </location>
</feature>
<evidence type="ECO:0000259" key="2">
    <source>
        <dbReference type="Pfam" id="PF01048"/>
    </source>
</evidence>
<dbReference type="Gene3D" id="1.25.40.10">
    <property type="entry name" value="Tetratricopeptide repeat domain"/>
    <property type="match status" value="3"/>
</dbReference>
<dbReference type="SUPFAM" id="SSF53167">
    <property type="entry name" value="Purine and uridine phosphorylases"/>
    <property type="match status" value="1"/>
</dbReference>
<comment type="caution">
    <text evidence="3">The sequence shown here is derived from an EMBL/GenBank/DDBJ whole genome shotgun (WGS) entry which is preliminary data.</text>
</comment>
<dbReference type="EMBL" id="JAULSR010000010">
    <property type="protein sequence ID" value="KAK0610673.1"/>
    <property type="molecule type" value="Genomic_DNA"/>
</dbReference>
<dbReference type="Gene3D" id="3.40.50.300">
    <property type="entry name" value="P-loop containing nucleotide triphosphate hydrolases"/>
    <property type="match status" value="1"/>
</dbReference>
<dbReference type="SUPFAM" id="SSF52540">
    <property type="entry name" value="P-loop containing nucleoside triphosphate hydrolases"/>
    <property type="match status" value="1"/>
</dbReference>
<dbReference type="AlphaFoldDB" id="A0AA39TWY9"/>
<dbReference type="GO" id="GO:0043531">
    <property type="term" value="F:ADP binding"/>
    <property type="evidence" value="ECO:0007669"/>
    <property type="project" value="InterPro"/>
</dbReference>
<evidence type="ECO:0000313" key="4">
    <source>
        <dbReference type="Proteomes" id="UP001174934"/>
    </source>
</evidence>
<dbReference type="PANTHER" id="PTHR46082:SF6">
    <property type="entry name" value="AAA+ ATPASE DOMAIN-CONTAINING PROTEIN-RELATED"/>
    <property type="match status" value="1"/>
</dbReference>
<evidence type="ECO:0000256" key="1">
    <source>
        <dbReference type="SAM" id="MobiDB-lite"/>
    </source>
</evidence>
<dbReference type="InterPro" id="IPR019734">
    <property type="entry name" value="TPR_rpt"/>
</dbReference>
<name>A0AA39TWY9_9PEZI</name>
<dbReference type="GO" id="GO:0009116">
    <property type="term" value="P:nucleoside metabolic process"/>
    <property type="evidence" value="ECO:0007669"/>
    <property type="project" value="InterPro"/>
</dbReference>
<sequence length="1272" mass="141722">MGSMPNRGLNPESYAIGLICALPCELAAARAMLDHHHENQAQLRPHDNNTYVFGSIGSHNIVIACLPAGVYGTTSAATVATEMLASFPKIRFAILVGIGGGVPGPGKSADIRLGDVVVSKPSKTFGGVVQYDFGKTVQRGAFGRTGALNGPPLPVLTAVAKLQADHMLGITKIPDFLDKMLVKYPTMRGKFSYPGQAHDQLFDFKYDHPITRPTCDACDRSKTIRRDPRAEPQHPVIHYGTIASGNQVMRHGVTREHLRGQLGVLCFEMEAAGLMNSFPCLVVRGICDYADSHKNKKWQEYAAATAAAYAKELVLTIPPKEVLRSQTAAEATVNTMASGLSAVIAKEALLTIPPKEVPSSQTAAEATVNTDTNFKIPFSLRGSPRIAKFVGRDHDLTSIENYILPLQDQGSPNILALHGVGGIGKTQLAIEFAKRHRNKLSAVFWINGETERSLRNGLASIIQKLPVASTTLRRNGPQKDKESIDRAIEIVLDWLQLPDNFRWLVIFDNIDNQVQHSNNAFEVGNLESQADGTTGYDIRKYLDRFSQGSIIITTRLSYMSQLGGGIKIDKVSTDEGLQVMRSAGVKTQRDEVAARELAQRLDGLPLALNHAAHYMAQTGTPPSEYLQRYNEELAGRKRLLEHTPRLGSYNASMMVTWEISLAAVCRKDSRASKLLSLCSFLSRTDLFFDLFRNSKGQHASYEFIPLLQPPRGSVEVWQSEIAQNEELFYGLVEILLEYSFLRTNDESDSRSYSIHPVIQDWGRERLTTRAWEQYFFHSLIIVAKATPSSDQASAKDFKTRRRLVLHADRCIELLDRHSGRNTPMLRMLFFFGILYCDVERLEDARKMYERALPACEKMIDKDNHPALARLIGRLASVYASQGRFKKARAIIRRIFAIHTKDGERDILHVLETMMLRARIHKELGRHDAAEAILRLVIKRYQHLPSCQRSNQAGAFRLLSDILGGRGLFDEAQNMLMQAKSLYKSRPSDLSRIRVFECFHDLGKLYYRQGQFSKAKKAYHKAHLGYSETYGPEDSRALRVSSNIYALDRFLSPEDNRLQIERLREQVRMLKAAKGPESIPGINIKLNLSKLLSADGELEEAEAILKTVRRAMKDNFSPDHPLMITILSDLNGLCRKQKRFTEARLHLEGALSLAEKHATTALDSVNTFGTVHNLGVIYMGMGMVDEAEAALSKALQGFQKILGPSSPWTIMAIKNMSRLRRMKNSAHSDDTESVTGSACSPPASNRGRTGSSPLPAFDGENSHNLELTKYGWI</sequence>